<name>A0AAN9P0S8_CROPI</name>
<dbReference type="Proteomes" id="UP001372338">
    <property type="component" value="Unassembled WGS sequence"/>
</dbReference>
<dbReference type="EMBL" id="JAYWIO010000002">
    <property type="protein sequence ID" value="KAK7283007.1"/>
    <property type="molecule type" value="Genomic_DNA"/>
</dbReference>
<evidence type="ECO:0000256" key="1">
    <source>
        <dbReference type="SAM" id="Coils"/>
    </source>
</evidence>
<comment type="caution">
    <text evidence="2">The sequence shown here is derived from an EMBL/GenBank/DDBJ whole genome shotgun (WGS) entry which is preliminary data.</text>
</comment>
<keyword evidence="3" id="KW-1185">Reference proteome</keyword>
<gene>
    <name evidence="2" type="ORF">RIF29_12196</name>
</gene>
<organism evidence="2 3">
    <name type="scientific">Crotalaria pallida</name>
    <name type="common">Smooth rattlebox</name>
    <name type="synonym">Crotalaria striata</name>
    <dbReference type="NCBI Taxonomy" id="3830"/>
    <lineage>
        <taxon>Eukaryota</taxon>
        <taxon>Viridiplantae</taxon>
        <taxon>Streptophyta</taxon>
        <taxon>Embryophyta</taxon>
        <taxon>Tracheophyta</taxon>
        <taxon>Spermatophyta</taxon>
        <taxon>Magnoliopsida</taxon>
        <taxon>eudicotyledons</taxon>
        <taxon>Gunneridae</taxon>
        <taxon>Pentapetalae</taxon>
        <taxon>rosids</taxon>
        <taxon>fabids</taxon>
        <taxon>Fabales</taxon>
        <taxon>Fabaceae</taxon>
        <taxon>Papilionoideae</taxon>
        <taxon>50 kb inversion clade</taxon>
        <taxon>genistoids sensu lato</taxon>
        <taxon>core genistoids</taxon>
        <taxon>Crotalarieae</taxon>
        <taxon>Crotalaria</taxon>
    </lineage>
</organism>
<reference evidence="2 3" key="1">
    <citation type="submission" date="2024-01" db="EMBL/GenBank/DDBJ databases">
        <title>The genomes of 5 underutilized Papilionoideae crops provide insights into root nodulation and disease resistanc.</title>
        <authorList>
            <person name="Yuan L."/>
        </authorList>
    </citation>
    <scope>NUCLEOTIDE SEQUENCE [LARGE SCALE GENOMIC DNA]</scope>
    <source>
        <strain evidence="2">ZHUSHIDOU_FW_LH</strain>
        <tissue evidence="2">Leaf</tissue>
    </source>
</reference>
<accession>A0AAN9P0S8</accession>
<evidence type="ECO:0000313" key="3">
    <source>
        <dbReference type="Proteomes" id="UP001372338"/>
    </source>
</evidence>
<dbReference type="AlphaFoldDB" id="A0AAN9P0S8"/>
<sequence length="176" mass="19680">MDSFFNQGSELSTDIAWMLLLFSKKPSSLFLIDSPKLMSMESWELNHIFVCFAESLLLEREAKEEARKAQAEAEVRNKELLKKVEDSDRKVEQLQELVHIKHEGLEDKISNSKSENQVLRQQALVASPTAKALSARPRTVIFQRIPENGNAPNGEAAVGPVTDMTLAVANVCEPES</sequence>
<proteinExistence type="predicted"/>
<evidence type="ECO:0000313" key="2">
    <source>
        <dbReference type="EMBL" id="KAK7283007.1"/>
    </source>
</evidence>
<protein>
    <submittedName>
        <fullName evidence="2">Uncharacterized protein</fullName>
    </submittedName>
</protein>
<keyword evidence="1" id="KW-0175">Coiled coil</keyword>
<feature type="coiled-coil region" evidence="1">
    <location>
        <begin position="59"/>
        <end position="122"/>
    </location>
</feature>